<dbReference type="Proteomes" id="UP000023152">
    <property type="component" value="Unassembled WGS sequence"/>
</dbReference>
<protein>
    <submittedName>
        <fullName evidence="2">Uncharacterized protein</fullName>
    </submittedName>
</protein>
<gene>
    <name evidence="2" type="ORF">RFI_13741</name>
</gene>
<dbReference type="EMBL" id="ASPP01009934">
    <property type="protein sequence ID" value="ETO23440.1"/>
    <property type="molecule type" value="Genomic_DNA"/>
</dbReference>
<sequence>MIWISYDGGMQPFAPRGVTPIKWENPGSETAFLGIPFNSKTNQERKFYLRDVKEVREKTWLRQEDGKPNRFGNKRKNPGKSREERQNNGTKPDADTTATNAATYNNRSKQKQRQPRDNKKSTPTSNAPGKSIQQTK</sequence>
<comment type="caution">
    <text evidence="2">The sequence shown here is derived from an EMBL/GenBank/DDBJ whole genome shotgun (WGS) entry which is preliminary data.</text>
</comment>
<feature type="region of interest" description="Disordered" evidence="1">
    <location>
        <begin position="60"/>
        <end position="136"/>
    </location>
</feature>
<evidence type="ECO:0000313" key="3">
    <source>
        <dbReference type="Proteomes" id="UP000023152"/>
    </source>
</evidence>
<proteinExistence type="predicted"/>
<feature type="compositionally biased region" description="Polar residues" evidence="1">
    <location>
        <begin position="121"/>
        <end position="136"/>
    </location>
</feature>
<evidence type="ECO:0000313" key="2">
    <source>
        <dbReference type="EMBL" id="ETO23440.1"/>
    </source>
</evidence>
<dbReference type="AlphaFoldDB" id="X6NAY7"/>
<reference evidence="2 3" key="1">
    <citation type="journal article" date="2013" name="Curr. Biol.">
        <title>The Genome of the Foraminiferan Reticulomyxa filosa.</title>
        <authorList>
            <person name="Glockner G."/>
            <person name="Hulsmann N."/>
            <person name="Schleicher M."/>
            <person name="Noegel A.A."/>
            <person name="Eichinger L."/>
            <person name="Gallinger C."/>
            <person name="Pawlowski J."/>
            <person name="Sierra R."/>
            <person name="Euteneuer U."/>
            <person name="Pillet L."/>
            <person name="Moustafa A."/>
            <person name="Platzer M."/>
            <person name="Groth M."/>
            <person name="Szafranski K."/>
            <person name="Schliwa M."/>
        </authorList>
    </citation>
    <scope>NUCLEOTIDE SEQUENCE [LARGE SCALE GENOMIC DNA]</scope>
</reference>
<feature type="compositionally biased region" description="Low complexity" evidence="1">
    <location>
        <begin position="95"/>
        <end position="106"/>
    </location>
</feature>
<name>X6NAY7_RETFI</name>
<organism evidence="2 3">
    <name type="scientific">Reticulomyxa filosa</name>
    <dbReference type="NCBI Taxonomy" id="46433"/>
    <lineage>
        <taxon>Eukaryota</taxon>
        <taxon>Sar</taxon>
        <taxon>Rhizaria</taxon>
        <taxon>Retaria</taxon>
        <taxon>Foraminifera</taxon>
        <taxon>Monothalamids</taxon>
        <taxon>Reticulomyxidae</taxon>
        <taxon>Reticulomyxa</taxon>
    </lineage>
</organism>
<evidence type="ECO:0000256" key="1">
    <source>
        <dbReference type="SAM" id="MobiDB-lite"/>
    </source>
</evidence>
<keyword evidence="3" id="KW-1185">Reference proteome</keyword>
<accession>X6NAY7</accession>